<dbReference type="EMBL" id="JBJUIK010000007">
    <property type="protein sequence ID" value="KAL3522063.1"/>
    <property type="molecule type" value="Genomic_DNA"/>
</dbReference>
<evidence type="ECO:0000313" key="1">
    <source>
        <dbReference type="EMBL" id="KAL3522063.1"/>
    </source>
</evidence>
<proteinExistence type="predicted"/>
<reference evidence="1 2" key="1">
    <citation type="submission" date="2024-11" db="EMBL/GenBank/DDBJ databases">
        <title>A near-complete genome assembly of Cinchona calisaya.</title>
        <authorList>
            <person name="Lian D.C."/>
            <person name="Zhao X.W."/>
            <person name="Wei L."/>
        </authorList>
    </citation>
    <scope>NUCLEOTIDE SEQUENCE [LARGE SCALE GENOMIC DNA]</scope>
    <source>
        <tissue evidence="1">Nenye</tissue>
    </source>
</reference>
<gene>
    <name evidence="1" type="ORF">ACH5RR_014897</name>
</gene>
<evidence type="ECO:0000313" key="2">
    <source>
        <dbReference type="Proteomes" id="UP001630127"/>
    </source>
</evidence>
<dbReference type="AlphaFoldDB" id="A0ABD2ZWV3"/>
<name>A0ABD2ZWV3_9GENT</name>
<accession>A0ABD2ZWV3</accession>
<protein>
    <submittedName>
        <fullName evidence="1">Uncharacterized protein</fullName>
    </submittedName>
</protein>
<keyword evidence="2" id="KW-1185">Reference proteome</keyword>
<comment type="caution">
    <text evidence="1">The sequence shown here is derived from an EMBL/GenBank/DDBJ whole genome shotgun (WGS) entry which is preliminary data.</text>
</comment>
<dbReference type="Proteomes" id="UP001630127">
    <property type="component" value="Unassembled WGS sequence"/>
</dbReference>
<organism evidence="1 2">
    <name type="scientific">Cinchona calisaya</name>
    <dbReference type="NCBI Taxonomy" id="153742"/>
    <lineage>
        <taxon>Eukaryota</taxon>
        <taxon>Viridiplantae</taxon>
        <taxon>Streptophyta</taxon>
        <taxon>Embryophyta</taxon>
        <taxon>Tracheophyta</taxon>
        <taxon>Spermatophyta</taxon>
        <taxon>Magnoliopsida</taxon>
        <taxon>eudicotyledons</taxon>
        <taxon>Gunneridae</taxon>
        <taxon>Pentapetalae</taxon>
        <taxon>asterids</taxon>
        <taxon>lamiids</taxon>
        <taxon>Gentianales</taxon>
        <taxon>Rubiaceae</taxon>
        <taxon>Cinchonoideae</taxon>
        <taxon>Cinchoneae</taxon>
        <taxon>Cinchona</taxon>
    </lineage>
</organism>
<sequence>MLRRRVSQNSKDGRTELQTLIIRDNHWFAGLQTSIIKDNRRFTELRSSIAEGEMLSCHDEPPENFAKLCLKLILLEIGLVNVIVSQSCEFSKASLS</sequence>